<dbReference type="InterPro" id="IPR023796">
    <property type="entry name" value="Serpin_dom"/>
</dbReference>
<dbReference type="FunFam" id="2.30.39.10:FF:000003">
    <property type="entry name" value="alpha-1-antitrypsin isoform X1"/>
    <property type="match status" value="2"/>
</dbReference>
<dbReference type="Gene3D" id="3.30.497.10">
    <property type="entry name" value="Antithrombin, subunit I, domain 2"/>
    <property type="match status" value="2"/>
</dbReference>
<dbReference type="InterPro" id="IPR042185">
    <property type="entry name" value="Serpin_sf_2"/>
</dbReference>
<organism evidence="6 7">
    <name type="scientific">Lates japonicus</name>
    <name type="common">Japanese lates</name>
    <dbReference type="NCBI Taxonomy" id="270547"/>
    <lineage>
        <taxon>Eukaryota</taxon>
        <taxon>Metazoa</taxon>
        <taxon>Chordata</taxon>
        <taxon>Craniata</taxon>
        <taxon>Vertebrata</taxon>
        <taxon>Euteleostomi</taxon>
        <taxon>Actinopterygii</taxon>
        <taxon>Neopterygii</taxon>
        <taxon>Teleostei</taxon>
        <taxon>Neoteleostei</taxon>
        <taxon>Acanthomorphata</taxon>
        <taxon>Carangaria</taxon>
        <taxon>Carangaria incertae sedis</taxon>
        <taxon>Centropomidae</taxon>
        <taxon>Lates</taxon>
    </lineage>
</organism>
<feature type="domain" description="Serpin" evidence="5">
    <location>
        <begin position="113"/>
        <end position="468"/>
    </location>
</feature>
<protein>
    <submittedName>
        <fullName evidence="6">Alpha-1-antitrypsin-like protein</fullName>
    </submittedName>
</protein>
<name>A0AAD3MUM2_LATJO</name>
<dbReference type="PRINTS" id="PR00780">
    <property type="entry name" value="LEUSERPINII"/>
</dbReference>
<sequence length="886" mass="99308">MRRSPGEDNFDLQILCLSAPVKAGGRAKRYMAPIQELTLRVPLYNENVSGKLSAAKRTLKAVKMRDILASCALTALLLAVAWADHHHDHATAHSSEGEMSCHKVSPPNADFGFSLYKSLNAKTVAGKNIFYSPLGISTALSMLSTGARGETHSQLFSTLGYSAYDQAQVNEAYHHLFMMLGQSQQNQQLDVGNAVAVRSGFTPLNKFLKDVKHYYNGESFNVDFRKPDEAAAEINRFIAGKTQDKIKDMVKDLDPEMAMVLINYVFFRGQWVRPFNGNLTHKADFHVDESTTVQVDMMRRMGRYDFYEDSDNHTTVIMLPYQGNTSMMIVLPDEGKMAEVEGYINKDYIRHWHDKLFRNSVNLFLPKFSISAEASLDNTLKELGMTDAFGFNADFSGMSEEVKLRVSKVSHQAVLSVDETGTEAAATTTIEVMPMSMPDTMTLNRPFLVFIMEHSTRSILFMGKINNPTAIFCQTASKRTLTVVKMHGIFAMSALVALLLAVAWADHHHHEGEMSCHKLSSPNADFAFALYKSLNAKTAAGKNIFYSPLGISNALSMLSAGARGETHSQLFSTLGYSALNQTQVNEAYKHLFHMLGQNQENQQLDVGNGIAVRSGFTPLEKFLKDVKHYYSGEIFNVDLTKPEEAAAEINRFIANKTQDKIKNMVQDLDPALVMVLINYVYFRGEWKYPFSPDQTYKADFHADRTTTVQVDMMMRTGFYNIYRDAANHTTVIMLPYNGSTSMMIILPDEGKMVEVEGYINKDYIRHWRDSVSMKYMELYLPKFSISVDASLDNTLKEMGITNAFGGNADFSGMSDTIRLEVSKASHKAALSVTEMGTEAAATNIFDLVYRFLPETVRIDRPFLVFILESSTRNILFMGKINNPTAM</sequence>
<dbReference type="AlphaFoldDB" id="A0AAD3MUM2"/>
<dbReference type="Gene3D" id="2.30.39.10">
    <property type="entry name" value="Alpha-1-antitrypsin, domain 1"/>
    <property type="match status" value="2"/>
</dbReference>
<dbReference type="GO" id="GO:0005615">
    <property type="term" value="C:extracellular space"/>
    <property type="evidence" value="ECO:0007669"/>
    <property type="project" value="InterPro"/>
</dbReference>
<keyword evidence="7" id="KW-1185">Reference proteome</keyword>
<dbReference type="FunFam" id="3.30.497.10:FF:000001">
    <property type="entry name" value="Serine protease inhibitor"/>
    <property type="match status" value="2"/>
</dbReference>
<reference evidence="6" key="1">
    <citation type="submission" date="2022-08" db="EMBL/GenBank/DDBJ databases">
        <title>Genome sequencing of akame (Lates japonicus).</title>
        <authorList>
            <person name="Hashiguchi Y."/>
            <person name="Takahashi H."/>
        </authorList>
    </citation>
    <scope>NUCLEOTIDE SEQUENCE</scope>
    <source>
        <strain evidence="6">Kochi</strain>
    </source>
</reference>
<accession>A0AAD3MUM2</accession>
<keyword evidence="3" id="KW-0325">Glycoprotein</keyword>
<feature type="domain" description="Serpin" evidence="5">
    <location>
        <begin position="528"/>
        <end position="883"/>
    </location>
</feature>
<dbReference type="GO" id="GO:0004867">
    <property type="term" value="F:serine-type endopeptidase inhibitor activity"/>
    <property type="evidence" value="ECO:0007669"/>
    <property type="project" value="InterPro"/>
</dbReference>
<dbReference type="FunFam" id="2.10.310.10:FF:000001">
    <property type="entry name" value="Serpin family A member 1"/>
    <property type="match status" value="2"/>
</dbReference>
<dbReference type="PROSITE" id="PS00284">
    <property type="entry name" value="SERPIN"/>
    <property type="match status" value="2"/>
</dbReference>
<evidence type="ECO:0000259" key="5">
    <source>
        <dbReference type="SMART" id="SM00093"/>
    </source>
</evidence>
<evidence type="ECO:0000256" key="4">
    <source>
        <dbReference type="RuleBase" id="RU000411"/>
    </source>
</evidence>
<dbReference type="InterPro" id="IPR000215">
    <property type="entry name" value="Serpin_fam"/>
</dbReference>
<dbReference type="InterPro" id="IPR036186">
    <property type="entry name" value="Serpin_sf"/>
</dbReference>
<dbReference type="InterPro" id="IPR042178">
    <property type="entry name" value="Serpin_sf_1"/>
</dbReference>
<comment type="caution">
    <text evidence="6">The sequence shown here is derived from an EMBL/GenBank/DDBJ whole genome shotgun (WGS) entry which is preliminary data.</text>
</comment>
<dbReference type="PANTHER" id="PTHR11461">
    <property type="entry name" value="SERINE PROTEASE INHIBITOR, SERPIN"/>
    <property type="match status" value="1"/>
</dbReference>
<evidence type="ECO:0000313" key="6">
    <source>
        <dbReference type="EMBL" id="GLD59584.1"/>
    </source>
</evidence>
<comment type="similarity">
    <text evidence="1 4">Belongs to the serpin family.</text>
</comment>
<evidence type="ECO:0000256" key="3">
    <source>
        <dbReference type="ARBA" id="ARBA00023180"/>
    </source>
</evidence>
<gene>
    <name evidence="6" type="ORF">AKAME5_001157400</name>
</gene>
<evidence type="ECO:0000313" key="7">
    <source>
        <dbReference type="Proteomes" id="UP001279410"/>
    </source>
</evidence>
<dbReference type="InterPro" id="IPR023795">
    <property type="entry name" value="Serpin_CS"/>
</dbReference>
<dbReference type="EMBL" id="BRZM01000038">
    <property type="protein sequence ID" value="GLD59584.1"/>
    <property type="molecule type" value="Genomic_DNA"/>
</dbReference>
<dbReference type="PANTHER" id="PTHR11461:SF363">
    <property type="entry name" value="SERINE (OR CYSTEINE) PROTEINASE INHIBITOR, CLADE A (ALPHA-1 ANTIPROTEINASE, ANTITRYPSIN), MEMBER 1, LIKE PRECURSOR-RELATED"/>
    <property type="match status" value="1"/>
</dbReference>
<keyword evidence="2" id="KW-0732">Signal</keyword>
<proteinExistence type="inferred from homology"/>
<dbReference type="Pfam" id="PF00079">
    <property type="entry name" value="Serpin"/>
    <property type="match status" value="2"/>
</dbReference>
<dbReference type="Gene3D" id="2.10.310.10">
    <property type="entry name" value="Serpins superfamily"/>
    <property type="match status" value="2"/>
</dbReference>
<dbReference type="SUPFAM" id="SSF56574">
    <property type="entry name" value="Serpins"/>
    <property type="match status" value="2"/>
</dbReference>
<dbReference type="SMART" id="SM00093">
    <property type="entry name" value="SERPIN"/>
    <property type="match status" value="2"/>
</dbReference>
<evidence type="ECO:0000256" key="1">
    <source>
        <dbReference type="ARBA" id="ARBA00009500"/>
    </source>
</evidence>
<dbReference type="Proteomes" id="UP001279410">
    <property type="component" value="Unassembled WGS sequence"/>
</dbReference>
<evidence type="ECO:0000256" key="2">
    <source>
        <dbReference type="ARBA" id="ARBA00022729"/>
    </source>
</evidence>